<feature type="compositionally biased region" description="Gly residues" evidence="5">
    <location>
        <begin position="1"/>
        <end position="12"/>
    </location>
</feature>
<comment type="subcellular location">
    <subcellularLocation>
        <location evidence="1">Membrane</location>
        <topology evidence="1">Multi-pass membrane protein</topology>
    </subcellularLocation>
</comment>
<evidence type="ECO:0000256" key="2">
    <source>
        <dbReference type="ARBA" id="ARBA00022692"/>
    </source>
</evidence>
<dbReference type="Proteomes" id="UP001500037">
    <property type="component" value="Unassembled WGS sequence"/>
</dbReference>
<keyword evidence="4 6" id="KW-0472">Membrane</keyword>
<evidence type="ECO:0000256" key="6">
    <source>
        <dbReference type="SAM" id="Phobius"/>
    </source>
</evidence>
<name>A0ABP4GLH6_9ACTN</name>
<comment type="caution">
    <text evidence="8">The sequence shown here is derived from an EMBL/GenBank/DDBJ whole genome shotgun (WGS) entry which is preliminary data.</text>
</comment>
<dbReference type="RefSeq" id="WP_344440465.1">
    <property type="nucleotide sequence ID" value="NZ_BAAALF010000016.1"/>
</dbReference>
<feature type="transmembrane region" description="Helical" evidence="6">
    <location>
        <begin position="240"/>
        <end position="260"/>
    </location>
</feature>
<feature type="transmembrane region" description="Helical" evidence="6">
    <location>
        <begin position="213"/>
        <end position="234"/>
    </location>
</feature>
<evidence type="ECO:0000313" key="8">
    <source>
        <dbReference type="EMBL" id="GAA1225760.1"/>
    </source>
</evidence>
<keyword evidence="3 6" id="KW-1133">Transmembrane helix</keyword>
<dbReference type="EMBL" id="BAAALF010000016">
    <property type="protein sequence ID" value="GAA1225760.1"/>
    <property type="molecule type" value="Genomic_DNA"/>
</dbReference>
<reference evidence="9" key="1">
    <citation type="journal article" date="2019" name="Int. J. Syst. Evol. Microbiol.">
        <title>The Global Catalogue of Microorganisms (GCM) 10K type strain sequencing project: providing services to taxonomists for standard genome sequencing and annotation.</title>
        <authorList>
            <consortium name="The Broad Institute Genomics Platform"/>
            <consortium name="The Broad Institute Genome Sequencing Center for Infectious Disease"/>
            <person name="Wu L."/>
            <person name="Ma J."/>
        </authorList>
    </citation>
    <scope>NUCLEOTIDE SEQUENCE [LARGE SCALE GENOMIC DNA]</scope>
    <source>
        <strain evidence="9">JCM 13004</strain>
    </source>
</reference>
<dbReference type="InterPro" id="IPR006977">
    <property type="entry name" value="Yip1_dom"/>
</dbReference>
<feature type="transmembrane region" description="Helical" evidence="6">
    <location>
        <begin position="180"/>
        <end position="201"/>
    </location>
</feature>
<feature type="transmembrane region" description="Helical" evidence="6">
    <location>
        <begin position="141"/>
        <end position="160"/>
    </location>
</feature>
<evidence type="ECO:0000256" key="4">
    <source>
        <dbReference type="ARBA" id="ARBA00023136"/>
    </source>
</evidence>
<feature type="domain" description="Yip1" evidence="7">
    <location>
        <begin position="124"/>
        <end position="287"/>
    </location>
</feature>
<sequence>MAGNGYENGWGGEPEYLAAPPHDPYRSDHPGNTRAFPTGGPGYGAPGYGGQEYHGQGYDPQGPDGQGYGAPGYGQPGYGEPSQPPYQPPPSASGQDSVATYRAGGRTTPRATGPRLPWRPLLVGIYRAPARTFDQMRDHQAWLPALTVSLLYAVLAVLGFGDTRHEVVNSTFSTALWSLAGAAVGFTLAGLVLGAVTYALARQLGGDGPWPATVGLAVLVGWTTDVPRLLLALFLPSGNVVVQAVGWATWLLCGVLLTTMVRRVHDLPWGKAAGAASLQLLALLVLIKLPTLG</sequence>
<protein>
    <recommendedName>
        <fullName evidence="7">Yip1 domain-containing protein</fullName>
    </recommendedName>
</protein>
<evidence type="ECO:0000256" key="1">
    <source>
        <dbReference type="ARBA" id="ARBA00004141"/>
    </source>
</evidence>
<proteinExistence type="predicted"/>
<gene>
    <name evidence="8" type="ORF">GCM10009665_15310</name>
</gene>
<feature type="compositionally biased region" description="Low complexity" evidence="5">
    <location>
        <begin position="53"/>
        <end position="63"/>
    </location>
</feature>
<evidence type="ECO:0000313" key="9">
    <source>
        <dbReference type="Proteomes" id="UP001500037"/>
    </source>
</evidence>
<accession>A0ABP4GLH6</accession>
<dbReference type="Pfam" id="PF04893">
    <property type="entry name" value="Yip1"/>
    <property type="match status" value="1"/>
</dbReference>
<keyword evidence="9" id="KW-1185">Reference proteome</keyword>
<feature type="region of interest" description="Disordered" evidence="5">
    <location>
        <begin position="1"/>
        <end position="114"/>
    </location>
</feature>
<feature type="compositionally biased region" description="Gly residues" evidence="5">
    <location>
        <begin position="39"/>
        <end position="52"/>
    </location>
</feature>
<keyword evidence="2 6" id="KW-0812">Transmembrane</keyword>
<feature type="compositionally biased region" description="Gly residues" evidence="5">
    <location>
        <begin position="64"/>
        <end position="77"/>
    </location>
</feature>
<evidence type="ECO:0000259" key="7">
    <source>
        <dbReference type="Pfam" id="PF04893"/>
    </source>
</evidence>
<feature type="compositionally biased region" description="Pro residues" evidence="5">
    <location>
        <begin position="82"/>
        <end position="91"/>
    </location>
</feature>
<evidence type="ECO:0000256" key="5">
    <source>
        <dbReference type="SAM" id="MobiDB-lite"/>
    </source>
</evidence>
<evidence type="ECO:0000256" key="3">
    <source>
        <dbReference type="ARBA" id="ARBA00022989"/>
    </source>
</evidence>
<organism evidence="8 9">
    <name type="scientific">Kitasatospora nipponensis</name>
    <dbReference type="NCBI Taxonomy" id="258049"/>
    <lineage>
        <taxon>Bacteria</taxon>
        <taxon>Bacillati</taxon>
        <taxon>Actinomycetota</taxon>
        <taxon>Actinomycetes</taxon>
        <taxon>Kitasatosporales</taxon>
        <taxon>Streptomycetaceae</taxon>
        <taxon>Kitasatospora</taxon>
    </lineage>
</organism>